<sequence length="261" mass="29142">MVYTHTAWKVFTRLYAELKEGPAAWQEYVTNLEHLIQITKRISYLSERAQLSASGQIATLVCESRNIAEKALYTVAKANTKIFGIRWYSIGITEILNRAFESLKAKREILLLALSHENLVQLASISRGYTERQRHLEDATMDQNAASKEVARIEPTPTLEIEMTSKQVGNGSTMVSNNGLGHILERINGSVKLSTSSVGDRVVVNSNNVYMEPDVIKKQLEIAEIYARDHAGAQQRENFPISGVRAKSVEPKQDTLALEAP</sequence>
<proteinExistence type="predicted"/>
<keyword evidence="2" id="KW-1185">Reference proteome</keyword>
<gene>
    <name evidence="1" type="ORF">N0V89_002934</name>
</gene>
<name>A0A9W8XVQ6_9PLEO</name>
<protein>
    <submittedName>
        <fullName evidence="1">Uncharacterized protein</fullName>
    </submittedName>
</protein>
<accession>A0A9W8XVQ6</accession>
<dbReference type="RefSeq" id="XP_056075211.1">
    <property type="nucleotide sequence ID" value="XM_056211738.1"/>
</dbReference>
<dbReference type="EMBL" id="JAPEUX010000002">
    <property type="protein sequence ID" value="KAJ4358352.1"/>
    <property type="molecule type" value="Genomic_DNA"/>
</dbReference>
<dbReference type="AlphaFoldDB" id="A0A9W8XVQ6"/>
<reference evidence="1" key="1">
    <citation type="submission" date="2022-10" db="EMBL/GenBank/DDBJ databases">
        <title>Tapping the CABI collections for fungal endophytes: first genome assemblies for Collariella, Neodidymelliopsis, Ascochyta clinopodiicola, Didymella pomorum, Didymosphaeria variabile, Neocosmospora piperis and Neocucurbitaria cava.</title>
        <authorList>
            <person name="Hill R."/>
        </authorList>
    </citation>
    <scope>NUCLEOTIDE SEQUENCE</scope>
    <source>
        <strain evidence="1">IMI 356815</strain>
    </source>
</reference>
<organism evidence="1 2">
    <name type="scientific">Didymosphaeria variabile</name>
    <dbReference type="NCBI Taxonomy" id="1932322"/>
    <lineage>
        <taxon>Eukaryota</taxon>
        <taxon>Fungi</taxon>
        <taxon>Dikarya</taxon>
        <taxon>Ascomycota</taxon>
        <taxon>Pezizomycotina</taxon>
        <taxon>Dothideomycetes</taxon>
        <taxon>Pleosporomycetidae</taxon>
        <taxon>Pleosporales</taxon>
        <taxon>Massarineae</taxon>
        <taxon>Didymosphaeriaceae</taxon>
        <taxon>Didymosphaeria</taxon>
    </lineage>
</organism>
<evidence type="ECO:0000313" key="1">
    <source>
        <dbReference type="EMBL" id="KAJ4358352.1"/>
    </source>
</evidence>
<evidence type="ECO:0000313" key="2">
    <source>
        <dbReference type="Proteomes" id="UP001140513"/>
    </source>
</evidence>
<dbReference type="Proteomes" id="UP001140513">
    <property type="component" value="Unassembled WGS sequence"/>
</dbReference>
<comment type="caution">
    <text evidence="1">The sequence shown here is derived from an EMBL/GenBank/DDBJ whole genome shotgun (WGS) entry which is preliminary data.</text>
</comment>
<dbReference type="GeneID" id="80906464"/>
<dbReference type="OrthoDB" id="3797806at2759"/>